<evidence type="ECO:0000313" key="7">
    <source>
        <dbReference type="EMBL" id="KAK2190811.1"/>
    </source>
</evidence>
<dbReference type="InterPro" id="IPR017930">
    <property type="entry name" value="Myb_dom"/>
</dbReference>
<sequence length="228" mass="25889">MAKQIETSSLANIEDIESEMKKLDKDIEHIKGWSDSKLFGSRLDTSRIVWLKISSVDFDGERTAVACELMWKNAVHPSVNSRKWSADEDTKLDDIVKEHGERDWTAIADQLGTNRTPFQCLQRYQTRLNPCLTTGSGPRRKTRSFWKWLGHYKSQMTLFLGVKVTVAHVSLCLNCLLVSWFIYVESLSHGFLVLWSEGPMDQGSINGPWHQSPSAIGSQISEIVEGLF</sequence>
<dbReference type="GO" id="GO:0019185">
    <property type="term" value="C:snRNA-activating protein complex"/>
    <property type="evidence" value="ECO:0007669"/>
    <property type="project" value="TreeGrafter"/>
</dbReference>
<dbReference type="PROSITE" id="PS50090">
    <property type="entry name" value="MYB_LIKE"/>
    <property type="match status" value="1"/>
</dbReference>
<dbReference type="EMBL" id="JAODUO010000068">
    <property type="protein sequence ID" value="KAK2190811.1"/>
    <property type="molecule type" value="Genomic_DNA"/>
</dbReference>
<comment type="caution">
    <text evidence="7">The sequence shown here is derived from an EMBL/GenBank/DDBJ whole genome shotgun (WGS) entry which is preliminary data.</text>
</comment>
<dbReference type="InterPro" id="IPR001005">
    <property type="entry name" value="SANT/Myb"/>
</dbReference>
<protein>
    <submittedName>
        <fullName evidence="7">Uncharacterized protein</fullName>
    </submittedName>
</protein>
<evidence type="ECO:0000256" key="4">
    <source>
        <dbReference type="ARBA" id="ARBA00023242"/>
    </source>
</evidence>
<evidence type="ECO:0000313" key="8">
    <source>
        <dbReference type="Proteomes" id="UP001209878"/>
    </source>
</evidence>
<dbReference type="CDD" id="cd00167">
    <property type="entry name" value="SANT"/>
    <property type="match status" value="1"/>
</dbReference>
<evidence type="ECO:0000256" key="3">
    <source>
        <dbReference type="ARBA" id="ARBA00023163"/>
    </source>
</evidence>
<dbReference type="Proteomes" id="UP001209878">
    <property type="component" value="Unassembled WGS sequence"/>
</dbReference>
<dbReference type="GO" id="GO:0042795">
    <property type="term" value="P:snRNA transcription by RNA polymerase II"/>
    <property type="evidence" value="ECO:0007669"/>
    <property type="project" value="TreeGrafter"/>
</dbReference>
<name>A0AAD9UIP9_RIDPI</name>
<keyword evidence="4" id="KW-0539">Nucleus</keyword>
<feature type="domain" description="Myb-like" evidence="5">
    <location>
        <begin position="76"/>
        <end position="128"/>
    </location>
</feature>
<dbReference type="GO" id="GO:0000978">
    <property type="term" value="F:RNA polymerase II cis-regulatory region sequence-specific DNA binding"/>
    <property type="evidence" value="ECO:0007669"/>
    <property type="project" value="TreeGrafter"/>
</dbReference>
<dbReference type="PANTHER" id="PTHR46621">
    <property type="entry name" value="SNRNA-ACTIVATING PROTEIN COMPLEX SUBUNIT 4"/>
    <property type="match status" value="1"/>
</dbReference>
<proteinExistence type="predicted"/>
<evidence type="ECO:0000259" key="6">
    <source>
        <dbReference type="PROSITE" id="PS51294"/>
    </source>
</evidence>
<organism evidence="7 8">
    <name type="scientific">Ridgeia piscesae</name>
    <name type="common">Tubeworm</name>
    <dbReference type="NCBI Taxonomy" id="27915"/>
    <lineage>
        <taxon>Eukaryota</taxon>
        <taxon>Metazoa</taxon>
        <taxon>Spiralia</taxon>
        <taxon>Lophotrochozoa</taxon>
        <taxon>Annelida</taxon>
        <taxon>Polychaeta</taxon>
        <taxon>Sedentaria</taxon>
        <taxon>Canalipalpata</taxon>
        <taxon>Sabellida</taxon>
        <taxon>Siboglinidae</taxon>
        <taxon>Ridgeia</taxon>
    </lineage>
</organism>
<evidence type="ECO:0000256" key="1">
    <source>
        <dbReference type="ARBA" id="ARBA00023015"/>
    </source>
</evidence>
<dbReference type="InterPro" id="IPR051575">
    <property type="entry name" value="Myb-like_DNA-bd"/>
</dbReference>
<dbReference type="GO" id="GO:0042796">
    <property type="term" value="P:snRNA transcription by RNA polymerase III"/>
    <property type="evidence" value="ECO:0007669"/>
    <property type="project" value="TreeGrafter"/>
</dbReference>
<dbReference type="GO" id="GO:0001006">
    <property type="term" value="F:RNA polymerase III type 3 promoter sequence-specific DNA binding"/>
    <property type="evidence" value="ECO:0007669"/>
    <property type="project" value="TreeGrafter"/>
</dbReference>
<keyword evidence="1" id="KW-0805">Transcription regulation</keyword>
<gene>
    <name evidence="7" type="ORF">NP493_68g05030</name>
</gene>
<dbReference type="PANTHER" id="PTHR46621:SF1">
    <property type="entry name" value="SNRNA-ACTIVATING PROTEIN COMPLEX SUBUNIT 4"/>
    <property type="match status" value="1"/>
</dbReference>
<reference evidence="7" key="1">
    <citation type="journal article" date="2023" name="Mol. Biol. Evol.">
        <title>Third-Generation Sequencing Reveals the Adaptive Role of the Epigenome in Three Deep-Sea Polychaetes.</title>
        <authorList>
            <person name="Perez M."/>
            <person name="Aroh O."/>
            <person name="Sun Y."/>
            <person name="Lan Y."/>
            <person name="Juniper S.K."/>
            <person name="Young C.R."/>
            <person name="Angers B."/>
            <person name="Qian P.Y."/>
        </authorList>
    </citation>
    <scope>NUCLEOTIDE SEQUENCE</scope>
    <source>
        <strain evidence="7">R07B-5</strain>
    </source>
</reference>
<dbReference type="Gene3D" id="1.10.10.60">
    <property type="entry name" value="Homeodomain-like"/>
    <property type="match status" value="1"/>
</dbReference>
<dbReference type="AlphaFoldDB" id="A0AAD9UIP9"/>
<dbReference type="PROSITE" id="PS51294">
    <property type="entry name" value="HTH_MYB"/>
    <property type="match status" value="1"/>
</dbReference>
<keyword evidence="2" id="KW-0238">DNA-binding</keyword>
<evidence type="ECO:0000259" key="5">
    <source>
        <dbReference type="PROSITE" id="PS50090"/>
    </source>
</evidence>
<keyword evidence="3" id="KW-0804">Transcription</keyword>
<feature type="domain" description="HTH myb-type" evidence="6">
    <location>
        <begin position="76"/>
        <end position="132"/>
    </location>
</feature>
<evidence type="ECO:0000256" key="2">
    <source>
        <dbReference type="ARBA" id="ARBA00023125"/>
    </source>
</evidence>
<dbReference type="Pfam" id="PF00249">
    <property type="entry name" value="Myb_DNA-binding"/>
    <property type="match status" value="1"/>
</dbReference>
<accession>A0AAD9UIP9</accession>
<dbReference type="InterPro" id="IPR009057">
    <property type="entry name" value="Homeodomain-like_sf"/>
</dbReference>
<dbReference type="SMART" id="SM00717">
    <property type="entry name" value="SANT"/>
    <property type="match status" value="1"/>
</dbReference>
<keyword evidence="8" id="KW-1185">Reference proteome</keyword>
<dbReference type="SUPFAM" id="SSF46689">
    <property type="entry name" value="Homeodomain-like"/>
    <property type="match status" value="1"/>
</dbReference>